<name>A0ABP8H690_9BURK</name>
<dbReference type="SUPFAM" id="SSF161098">
    <property type="entry name" value="MetI-like"/>
    <property type="match status" value="1"/>
</dbReference>
<evidence type="ECO:0000256" key="1">
    <source>
        <dbReference type="ARBA" id="ARBA00004651"/>
    </source>
</evidence>
<comment type="subcellular location">
    <subcellularLocation>
        <location evidence="1 7">Cell membrane</location>
        <topology evidence="1 7">Multi-pass membrane protein</topology>
    </subcellularLocation>
</comment>
<dbReference type="InterPro" id="IPR000515">
    <property type="entry name" value="MetI-like"/>
</dbReference>
<evidence type="ECO:0000313" key="10">
    <source>
        <dbReference type="Proteomes" id="UP001501671"/>
    </source>
</evidence>
<keyword evidence="4 7" id="KW-0812">Transmembrane</keyword>
<dbReference type="PANTHER" id="PTHR30151:SF20">
    <property type="entry name" value="ABC TRANSPORTER PERMEASE PROTEIN HI_0355-RELATED"/>
    <property type="match status" value="1"/>
</dbReference>
<dbReference type="Proteomes" id="UP001501671">
    <property type="component" value="Unassembled WGS sequence"/>
</dbReference>
<accession>A0ABP8H690</accession>
<feature type="domain" description="ABC transmembrane type-1" evidence="8">
    <location>
        <begin position="60"/>
        <end position="244"/>
    </location>
</feature>
<dbReference type="RefSeq" id="WP_345250376.1">
    <property type="nucleotide sequence ID" value="NZ_BAABFO010000012.1"/>
</dbReference>
<feature type="transmembrane region" description="Helical" evidence="7">
    <location>
        <begin position="98"/>
        <end position="120"/>
    </location>
</feature>
<feature type="transmembrane region" description="Helical" evidence="7">
    <location>
        <begin position="221"/>
        <end position="240"/>
    </location>
</feature>
<feature type="transmembrane region" description="Helical" evidence="7">
    <location>
        <begin position="179"/>
        <end position="201"/>
    </location>
</feature>
<evidence type="ECO:0000259" key="8">
    <source>
        <dbReference type="PROSITE" id="PS50928"/>
    </source>
</evidence>
<evidence type="ECO:0000256" key="2">
    <source>
        <dbReference type="ARBA" id="ARBA00022448"/>
    </source>
</evidence>
<keyword evidence="3" id="KW-1003">Cell membrane</keyword>
<feature type="transmembrane region" description="Helical" evidence="7">
    <location>
        <begin position="126"/>
        <end position="145"/>
    </location>
</feature>
<organism evidence="9 10">
    <name type="scientific">Pigmentiphaga soli</name>
    <dbReference type="NCBI Taxonomy" id="1007095"/>
    <lineage>
        <taxon>Bacteria</taxon>
        <taxon>Pseudomonadati</taxon>
        <taxon>Pseudomonadota</taxon>
        <taxon>Betaproteobacteria</taxon>
        <taxon>Burkholderiales</taxon>
        <taxon>Alcaligenaceae</taxon>
        <taxon>Pigmentiphaga</taxon>
    </lineage>
</organism>
<keyword evidence="5 7" id="KW-1133">Transmembrane helix</keyword>
<feature type="transmembrane region" description="Helical" evidence="7">
    <location>
        <begin position="62"/>
        <end position="86"/>
    </location>
</feature>
<dbReference type="PROSITE" id="PS50928">
    <property type="entry name" value="ABC_TM1"/>
    <property type="match status" value="1"/>
</dbReference>
<dbReference type="PANTHER" id="PTHR30151">
    <property type="entry name" value="ALKANE SULFONATE ABC TRANSPORTER-RELATED, MEMBRANE SUBUNIT"/>
    <property type="match status" value="1"/>
</dbReference>
<keyword evidence="10" id="KW-1185">Reference proteome</keyword>
<dbReference type="Pfam" id="PF00528">
    <property type="entry name" value="BPD_transp_1"/>
    <property type="match status" value="1"/>
</dbReference>
<evidence type="ECO:0000313" key="9">
    <source>
        <dbReference type="EMBL" id="GAA4334776.1"/>
    </source>
</evidence>
<reference evidence="10" key="1">
    <citation type="journal article" date="2019" name="Int. J. Syst. Evol. Microbiol.">
        <title>The Global Catalogue of Microorganisms (GCM) 10K type strain sequencing project: providing services to taxonomists for standard genome sequencing and annotation.</title>
        <authorList>
            <consortium name="The Broad Institute Genomics Platform"/>
            <consortium name="The Broad Institute Genome Sequencing Center for Infectious Disease"/>
            <person name="Wu L."/>
            <person name="Ma J."/>
        </authorList>
    </citation>
    <scope>NUCLEOTIDE SEQUENCE [LARGE SCALE GENOMIC DNA]</scope>
    <source>
        <strain evidence="10">JCM 17666</strain>
    </source>
</reference>
<evidence type="ECO:0000256" key="6">
    <source>
        <dbReference type="ARBA" id="ARBA00023136"/>
    </source>
</evidence>
<dbReference type="Gene3D" id="1.10.3720.10">
    <property type="entry name" value="MetI-like"/>
    <property type="match status" value="1"/>
</dbReference>
<keyword evidence="6 7" id="KW-0472">Membrane</keyword>
<dbReference type="EMBL" id="BAABFO010000012">
    <property type="protein sequence ID" value="GAA4334776.1"/>
    <property type="molecule type" value="Genomic_DNA"/>
</dbReference>
<evidence type="ECO:0000256" key="7">
    <source>
        <dbReference type="RuleBase" id="RU363032"/>
    </source>
</evidence>
<feature type="transmembrane region" description="Helical" evidence="7">
    <location>
        <begin position="12"/>
        <end position="32"/>
    </location>
</feature>
<keyword evidence="2 7" id="KW-0813">Transport</keyword>
<evidence type="ECO:0000256" key="5">
    <source>
        <dbReference type="ARBA" id="ARBA00022989"/>
    </source>
</evidence>
<proteinExistence type="inferred from homology"/>
<evidence type="ECO:0000256" key="4">
    <source>
        <dbReference type="ARBA" id="ARBA00022692"/>
    </source>
</evidence>
<evidence type="ECO:0000256" key="3">
    <source>
        <dbReference type="ARBA" id="ARBA00022475"/>
    </source>
</evidence>
<comment type="caution">
    <text evidence="9">The sequence shown here is derived from an EMBL/GenBank/DDBJ whole genome shotgun (WGS) entry which is preliminary data.</text>
</comment>
<dbReference type="CDD" id="cd06261">
    <property type="entry name" value="TM_PBP2"/>
    <property type="match status" value="1"/>
</dbReference>
<sequence>MLRIWRATEAARTFLVVVLGILLLWEICVHVLHMPEFLVPSPSVVLHELIDKPDFYLANSMATLWISLAGFAVSAAAGLVLSVAIIRSIWLERTLYTLLVGLNSLPKVALAPLFVIWFGTGGASKIAVVITIAIFPIVIGTVLGLRSIDPELVNMARAVRASQRHILWKLRFPQALPSLLSGMKVSISLALVGTVVGEFIAGNNGLGSTILAAQGAFDTTQVFVCIVLLGVLGAVLFYAIDLAERFLIPWHPSHREKMRRAAAPQRAGGAATTATV</sequence>
<protein>
    <submittedName>
        <fullName evidence="9">ABC transporter permease</fullName>
    </submittedName>
</protein>
<comment type="similarity">
    <text evidence="7">Belongs to the binding-protein-dependent transport system permease family.</text>
</comment>
<gene>
    <name evidence="9" type="ORF">GCM10023144_27360</name>
</gene>
<dbReference type="InterPro" id="IPR035906">
    <property type="entry name" value="MetI-like_sf"/>
</dbReference>